<dbReference type="PANTHER" id="PTHR43157">
    <property type="entry name" value="PHOSPHATIDYLINOSITOL-GLYCAN BIOSYNTHESIS CLASS F PROTEIN-RELATED"/>
    <property type="match status" value="1"/>
</dbReference>
<evidence type="ECO:0000313" key="4">
    <source>
        <dbReference type="Proteomes" id="UP001500320"/>
    </source>
</evidence>
<feature type="compositionally biased region" description="Low complexity" evidence="2">
    <location>
        <begin position="294"/>
        <end position="303"/>
    </location>
</feature>
<dbReference type="PRINTS" id="PR00081">
    <property type="entry name" value="GDHRDH"/>
</dbReference>
<comment type="caution">
    <text evidence="3">The sequence shown here is derived from an EMBL/GenBank/DDBJ whole genome shotgun (WGS) entry which is preliminary data.</text>
</comment>
<sequence>MGRIDTGRSAAAPTAVVTGGNRGIGYAVAARLLAHGHDVVLVARDRERGEVARASLAAPGTGTVRLVVGDLSTVPAARATAEALRGTCPRIDVLVHNAGLWPSVREVDEDGLERSFVVNHLAPFVLNHVLEPLLTAARARVVQVSAGLYLRGQADPERTPRGLDFHPVRTYADTKLCNLLLVPRFAERWKDAGVTVNAVHPGVIRTGLGDRRGPVGLLIKAAKLLWKSPATGARPVARLALSEEVAGVTGRYFHLEREQPLAPVATDAALARRLWDQAMELTGLAPSPPPAAPPRSAAGRLSP</sequence>
<dbReference type="InterPro" id="IPR036291">
    <property type="entry name" value="NAD(P)-bd_dom_sf"/>
</dbReference>
<dbReference type="EMBL" id="BAAAUT010000040">
    <property type="protein sequence ID" value="GAA3150588.1"/>
    <property type="molecule type" value="Genomic_DNA"/>
</dbReference>
<keyword evidence="1" id="KW-0560">Oxidoreductase</keyword>
<accession>A0ABP6NLP1</accession>
<evidence type="ECO:0000313" key="3">
    <source>
        <dbReference type="EMBL" id="GAA3150588.1"/>
    </source>
</evidence>
<evidence type="ECO:0000256" key="2">
    <source>
        <dbReference type="SAM" id="MobiDB-lite"/>
    </source>
</evidence>
<evidence type="ECO:0000256" key="1">
    <source>
        <dbReference type="ARBA" id="ARBA00023002"/>
    </source>
</evidence>
<dbReference type="PANTHER" id="PTHR43157:SF31">
    <property type="entry name" value="PHOSPHATIDYLINOSITOL-GLYCAN BIOSYNTHESIS CLASS F PROTEIN"/>
    <property type="match status" value="1"/>
</dbReference>
<organism evidence="3 4">
    <name type="scientific">Planomonospora alba</name>
    <dbReference type="NCBI Taxonomy" id="161354"/>
    <lineage>
        <taxon>Bacteria</taxon>
        <taxon>Bacillati</taxon>
        <taxon>Actinomycetota</taxon>
        <taxon>Actinomycetes</taxon>
        <taxon>Streptosporangiales</taxon>
        <taxon>Streptosporangiaceae</taxon>
        <taxon>Planomonospora</taxon>
    </lineage>
</organism>
<name>A0ABP6NLP1_9ACTN</name>
<dbReference type="RefSeq" id="WP_344862979.1">
    <property type="nucleotide sequence ID" value="NZ_BAAAUT010000040.1"/>
</dbReference>
<dbReference type="Pfam" id="PF00106">
    <property type="entry name" value="adh_short"/>
    <property type="match status" value="1"/>
</dbReference>
<protein>
    <submittedName>
        <fullName evidence="3">SDR family oxidoreductase</fullName>
    </submittedName>
</protein>
<proteinExistence type="predicted"/>
<feature type="region of interest" description="Disordered" evidence="2">
    <location>
        <begin position="281"/>
        <end position="303"/>
    </location>
</feature>
<dbReference type="InterPro" id="IPR002347">
    <property type="entry name" value="SDR_fam"/>
</dbReference>
<dbReference type="Gene3D" id="3.40.50.720">
    <property type="entry name" value="NAD(P)-binding Rossmann-like Domain"/>
    <property type="match status" value="1"/>
</dbReference>
<dbReference type="Proteomes" id="UP001500320">
    <property type="component" value="Unassembled WGS sequence"/>
</dbReference>
<keyword evidence="4" id="KW-1185">Reference proteome</keyword>
<reference evidence="4" key="1">
    <citation type="journal article" date="2019" name="Int. J. Syst. Evol. Microbiol.">
        <title>The Global Catalogue of Microorganisms (GCM) 10K type strain sequencing project: providing services to taxonomists for standard genome sequencing and annotation.</title>
        <authorList>
            <consortium name="The Broad Institute Genomics Platform"/>
            <consortium name="The Broad Institute Genome Sequencing Center for Infectious Disease"/>
            <person name="Wu L."/>
            <person name="Ma J."/>
        </authorList>
    </citation>
    <scope>NUCLEOTIDE SEQUENCE [LARGE SCALE GENOMIC DNA]</scope>
    <source>
        <strain evidence="4">JCM 9373</strain>
    </source>
</reference>
<gene>
    <name evidence="3" type="ORF">GCM10010466_47160</name>
</gene>
<dbReference type="SUPFAM" id="SSF51735">
    <property type="entry name" value="NAD(P)-binding Rossmann-fold domains"/>
    <property type="match status" value="1"/>
</dbReference>